<evidence type="ECO:0000256" key="1">
    <source>
        <dbReference type="SAM" id="Phobius"/>
    </source>
</evidence>
<dbReference type="AlphaFoldDB" id="A0A1B0G7D9"/>
<feature type="transmembrane region" description="Helical" evidence="1">
    <location>
        <begin position="12"/>
        <end position="29"/>
    </location>
</feature>
<reference evidence="2" key="1">
    <citation type="submission" date="2020-05" db="UniProtKB">
        <authorList>
            <consortium name="EnsemblMetazoa"/>
        </authorList>
    </citation>
    <scope>IDENTIFICATION</scope>
    <source>
        <strain evidence="2">Yale</strain>
    </source>
</reference>
<evidence type="ECO:0000313" key="2">
    <source>
        <dbReference type="EnsemblMetazoa" id="GMOY009232-PA"/>
    </source>
</evidence>
<dbReference type="PhylomeDB" id="A0A1B0G7D9"/>
<keyword evidence="1" id="KW-0812">Transmembrane</keyword>
<proteinExistence type="predicted"/>
<keyword evidence="3" id="KW-1185">Reference proteome</keyword>
<accession>A0A1B0G7D9</accession>
<name>A0A1B0G7D9_GLOMM</name>
<sequence>MMCHVNGRTKRYHLDTVLLLSVFTGVFGFDRSALFKVSILGGFFVGQLDVTSSLKSCRGTFTAMVPVMFAILD</sequence>
<dbReference type="VEuPathDB" id="VectorBase:GMOY009232"/>
<dbReference type="Proteomes" id="UP000092444">
    <property type="component" value="Unassembled WGS sequence"/>
</dbReference>
<keyword evidence="1" id="KW-1133">Transmembrane helix</keyword>
<keyword evidence="1" id="KW-0472">Membrane</keyword>
<dbReference type="EnsemblMetazoa" id="GMOY009232-RA">
    <property type="protein sequence ID" value="GMOY009232-PA"/>
    <property type="gene ID" value="GMOY009232"/>
</dbReference>
<protein>
    <submittedName>
        <fullName evidence="2">Uncharacterized protein</fullName>
    </submittedName>
</protein>
<dbReference type="EMBL" id="CCAG010021560">
    <property type="status" value="NOT_ANNOTATED_CDS"/>
    <property type="molecule type" value="Genomic_DNA"/>
</dbReference>
<organism evidence="2 3">
    <name type="scientific">Glossina morsitans morsitans</name>
    <name type="common">Savannah tsetse fly</name>
    <dbReference type="NCBI Taxonomy" id="37546"/>
    <lineage>
        <taxon>Eukaryota</taxon>
        <taxon>Metazoa</taxon>
        <taxon>Ecdysozoa</taxon>
        <taxon>Arthropoda</taxon>
        <taxon>Hexapoda</taxon>
        <taxon>Insecta</taxon>
        <taxon>Pterygota</taxon>
        <taxon>Neoptera</taxon>
        <taxon>Endopterygota</taxon>
        <taxon>Diptera</taxon>
        <taxon>Brachycera</taxon>
        <taxon>Muscomorpha</taxon>
        <taxon>Hippoboscoidea</taxon>
        <taxon>Glossinidae</taxon>
        <taxon>Glossina</taxon>
    </lineage>
</organism>
<evidence type="ECO:0000313" key="3">
    <source>
        <dbReference type="Proteomes" id="UP000092444"/>
    </source>
</evidence>